<organism evidence="26 27">
    <name type="scientific">Dinoponera quadriceps</name>
    <name type="common">South American ant</name>
    <dbReference type="NCBI Taxonomy" id="609295"/>
    <lineage>
        <taxon>Eukaryota</taxon>
        <taxon>Metazoa</taxon>
        <taxon>Ecdysozoa</taxon>
        <taxon>Arthropoda</taxon>
        <taxon>Hexapoda</taxon>
        <taxon>Insecta</taxon>
        <taxon>Pterygota</taxon>
        <taxon>Neoptera</taxon>
        <taxon>Endopterygota</taxon>
        <taxon>Hymenoptera</taxon>
        <taxon>Apocrita</taxon>
        <taxon>Aculeata</taxon>
        <taxon>Formicoidea</taxon>
        <taxon>Formicidae</taxon>
        <taxon>Ponerinae</taxon>
        <taxon>Ponerini</taxon>
        <taxon>Dinoponera</taxon>
    </lineage>
</organism>
<evidence type="ECO:0000256" key="9">
    <source>
        <dbReference type="ARBA" id="ARBA00022490"/>
    </source>
</evidence>
<dbReference type="GO" id="GO:0046872">
    <property type="term" value="F:metal ion binding"/>
    <property type="evidence" value="ECO:0007669"/>
    <property type="project" value="UniProtKB-KW"/>
</dbReference>
<dbReference type="FunFam" id="1.10.4080.10:FF:000001">
    <property type="entry name" value="ADP-ribose glycohydrolase ARH3"/>
    <property type="match status" value="1"/>
</dbReference>
<proteinExistence type="inferred from homology"/>
<dbReference type="GO" id="GO:0005759">
    <property type="term" value="C:mitochondrial matrix"/>
    <property type="evidence" value="ECO:0007669"/>
    <property type="project" value="UniProtKB-SubCell"/>
</dbReference>
<evidence type="ECO:0000256" key="20">
    <source>
        <dbReference type="ARBA" id="ARBA00042722"/>
    </source>
</evidence>
<keyword evidence="26" id="KW-1185">Reference proteome</keyword>
<dbReference type="Pfam" id="PF03747">
    <property type="entry name" value="ADP_ribosyl_GH"/>
    <property type="match status" value="1"/>
</dbReference>
<evidence type="ECO:0000256" key="6">
    <source>
        <dbReference type="ARBA" id="ARBA00011245"/>
    </source>
</evidence>
<dbReference type="AlphaFoldDB" id="A0A6P3Y0V2"/>
<accession>A0A6P3Y0V2</accession>
<dbReference type="InterPro" id="IPR005502">
    <property type="entry name" value="Ribosyl_crysJ1"/>
</dbReference>
<protein>
    <recommendedName>
        <fullName evidence="17">ADP-ribosylhydrolase ARH3</fullName>
        <ecNumber evidence="7">3.2.1.143</ecNumber>
    </recommendedName>
    <alternativeName>
        <fullName evidence="18">ADP-ribose glycohydrolase ARH3</fullName>
    </alternativeName>
    <alternativeName>
        <fullName evidence="19">ADP-ribosylhydrolase 3</fullName>
    </alternativeName>
    <alternativeName>
        <fullName evidence="22">O-acetyl-ADP-ribose deacetylase ARH3</fullName>
    </alternativeName>
    <alternativeName>
        <fullName evidence="23">Poly(ADP-ribose) glycohydrolase ARH3</fullName>
    </alternativeName>
    <alternativeName>
        <fullName evidence="21">[Protein ADP-ribosylarginine] hydrolase-like protein 2</fullName>
    </alternativeName>
    <alternativeName>
        <fullName evidence="20">[Protein ADP-ribosylserine] hydrolase</fullName>
    </alternativeName>
</protein>
<dbReference type="GO" id="GO:0005634">
    <property type="term" value="C:nucleus"/>
    <property type="evidence" value="ECO:0007669"/>
    <property type="project" value="UniProtKB-SubCell"/>
</dbReference>
<evidence type="ECO:0000313" key="27">
    <source>
        <dbReference type="RefSeq" id="XP_014484435.1"/>
    </source>
</evidence>
<keyword evidence="14" id="KW-0496">Mitochondrion</keyword>
<feature type="binding site" evidence="25">
    <location>
        <position position="64"/>
    </location>
    <ligand>
        <name>Mg(2+)</name>
        <dbReference type="ChEBI" id="CHEBI:18420"/>
        <label>1</label>
    </ligand>
</feature>
<keyword evidence="9" id="KW-0963">Cytoplasm</keyword>
<gene>
    <name evidence="27" type="primary">LOC106749469</name>
</gene>
<evidence type="ECO:0000256" key="18">
    <source>
        <dbReference type="ARBA" id="ARBA00042398"/>
    </source>
</evidence>
<dbReference type="EC" id="3.2.1.143" evidence="7"/>
<evidence type="ECO:0000256" key="14">
    <source>
        <dbReference type="ARBA" id="ARBA00023128"/>
    </source>
</evidence>
<dbReference type="OrthoDB" id="410104at2759"/>
<evidence type="ECO:0000256" key="2">
    <source>
        <dbReference type="ARBA" id="ARBA00004286"/>
    </source>
</evidence>
<comment type="subcellular location">
    <subcellularLocation>
        <location evidence="2">Chromosome</location>
    </subcellularLocation>
    <subcellularLocation>
        <location evidence="4">Cytoplasm</location>
    </subcellularLocation>
    <subcellularLocation>
        <location evidence="3">Mitochondrion matrix</location>
    </subcellularLocation>
    <subcellularLocation>
        <location evidence="1">Nucleus</location>
    </subcellularLocation>
</comment>
<comment type="similarity">
    <text evidence="5">Belongs to the ADP-ribosylglycohydrolase family.</text>
</comment>
<evidence type="ECO:0000256" key="4">
    <source>
        <dbReference type="ARBA" id="ARBA00004496"/>
    </source>
</evidence>
<evidence type="ECO:0000256" key="21">
    <source>
        <dbReference type="ARBA" id="ARBA00042850"/>
    </source>
</evidence>
<keyword evidence="16" id="KW-0539">Nucleus</keyword>
<evidence type="ECO:0000256" key="10">
    <source>
        <dbReference type="ARBA" id="ARBA00022723"/>
    </source>
</evidence>
<name>A0A6P3Y0V2_DINQU</name>
<evidence type="ECO:0000256" key="12">
    <source>
        <dbReference type="ARBA" id="ARBA00022801"/>
    </source>
</evidence>
<evidence type="ECO:0000256" key="8">
    <source>
        <dbReference type="ARBA" id="ARBA00022454"/>
    </source>
</evidence>
<reference evidence="27" key="1">
    <citation type="submission" date="2025-08" db="UniProtKB">
        <authorList>
            <consortium name="RefSeq"/>
        </authorList>
    </citation>
    <scope>IDENTIFICATION</scope>
</reference>
<evidence type="ECO:0000256" key="11">
    <source>
        <dbReference type="ARBA" id="ARBA00022763"/>
    </source>
</evidence>
<comment type="catalytic activity">
    <reaction evidence="24">
        <text>alpha-NAD(+) + H2O = ADP-D-ribose + nicotinamide + H(+)</text>
        <dbReference type="Rhea" id="RHEA:68792"/>
        <dbReference type="ChEBI" id="CHEBI:15377"/>
        <dbReference type="ChEBI" id="CHEBI:15378"/>
        <dbReference type="ChEBI" id="CHEBI:17154"/>
        <dbReference type="ChEBI" id="CHEBI:57967"/>
        <dbReference type="ChEBI" id="CHEBI:77017"/>
    </reaction>
</comment>
<dbReference type="InterPro" id="IPR050792">
    <property type="entry name" value="ADP-ribosylglycohydrolase"/>
</dbReference>
<evidence type="ECO:0000256" key="7">
    <source>
        <dbReference type="ARBA" id="ARBA00012255"/>
    </source>
</evidence>
<feature type="binding site" evidence="25">
    <location>
        <position position="307"/>
    </location>
    <ligand>
        <name>Mg(2+)</name>
        <dbReference type="ChEBI" id="CHEBI:18420"/>
        <label>1</label>
    </ligand>
</feature>
<evidence type="ECO:0000313" key="26">
    <source>
        <dbReference type="Proteomes" id="UP000515204"/>
    </source>
</evidence>
<dbReference type="GO" id="GO:0005694">
    <property type="term" value="C:chromosome"/>
    <property type="evidence" value="ECO:0007669"/>
    <property type="project" value="UniProtKB-SubCell"/>
</dbReference>
<feature type="binding site" evidence="25">
    <location>
        <position position="66"/>
    </location>
    <ligand>
        <name>Mg(2+)</name>
        <dbReference type="ChEBI" id="CHEBI:18420"/>
        <label>1</label>
    </ligand>
</feature>
<evidence type="ECO:0000256" key="19">
    <source>
        <dbReference type="ARBA" id="ARBA00042471"/>
    </source>
</evidence>
<keyword evidence="15" id="KW-0234">DNA repair</keyword>
<evidence type="ECO:0000256" key="23">
    <source>
        <dbReference type="ARBA" id="ARBA00043193"/>
    </source>
</evidence>
<evidence type="ECO:0000256" key="22">
    <source>
        <dbReference type="ARBA" id="ARBA00043187"/>
    </source>
</evidence>
<feature type="binding site" evidence="25">
    <location>
        <position position="65"/>
    </location>
    <ligand>
        <name>Mg(2+)</name>
        <dbReference type="ChEBI" id="CHEBI:18420"/>
        <label>1</label>
    </ligand>
</feature>
<evidence type="ECO:0000256" key="1">
    <source>
        <dbReference type="ARBA" id="ARBA00004123"/>
    </source>
</evidence>
<keyword evidence="11" id="KW-0227">DNA damage</keyword>
<dbReference type="InterPro" id="IPR036705">
    <property type="entry name" value="Ribosyl_crysJ1_sf"/>
</dbReference>
<evidence type="ECO:0000256" key="5">
    <source>
        <dbReference type="ARBA" id="ARBA00010702"/>
    </source>
</evidence>
<sequence>MMRMELALLKSKFRGSMLGVLVGDCVGSPYEGDETLTPGMKTVLQQSFDKLEGIEFKAPVMQFTDDSAMTRSLAESLVERKSLDVVDIARRFVKSYYQEPNRGYGASVVTVFQKLRANKLKDTLGPAKDQYNGLGSFGNGGAMRIAPLSLFCYNDHDKLIDYAKKETEITHTHKWGINGAILQALAVQQSLILNPSEELNASSFVDDLIEKMDKIEDDRTEDYFELDEERYKDRLCAIKELISMDGDGPHDEKVVQTLGVGLNALYSVPTAIFCFLRAQKPIKGIKTDNPLRRAIQYAITLGGDTDTIAGMTGAIAGAFYGEEKFSPLLLKHCESSIQFRELADKLLNVVTQA</sequence>
<keyword evidence="13 25" id="KW-0460">Magnesium</keyword>
<comment type="cofactor">
    <cofactor evidence="25">
        <name>Mg(2+)</name>
        <dbReference type="ChEBI" id="CHEBI:18420"/>
    </cofactor>
    <text evidence="25">Binds 2 magnesium ions per subunit.</text>
</comment>
<keyword evidence="10 25" id="KW-0479">Metal-binding</keyword>
<feature type="binding site" evidence="25">
    <location>
        <position position="304"/>
    </location>
    <ligand>
        <name>Mg(2+)</name>
        <dbReference type="ChEBI" id="CHEBI:18420"/>
        <label>2</label>
    </ligand>
</feature>
<dbReference type="RefSeq" id="XP_014484435.1">
    <property type="nucleotide sequence ID" value="XM_014628949.1"/>
</dbReference>
<evidence type="ECO:0000256" key="24">
    <source>
        <dbReference type="ARBA" id="ARBA00049015"/>
    </source>
</evidence>
<dbReference type="GO" id="GO:0004649">
    <property type="term" value="F:poly(ADP-ribose) glycohydrolase activity"/>
    <property type="evidence" value="ECO:0007669"/>
    <property type="project" value="UniProtKB-EC"/>
</dbReference>
<comment type="subunit">
    <text evidence="6">Monomer.</text>
</comment>
<evidence type="ECO:0000256" key="17">
    <source>
        <dbReference type="ARBA" id="ARBA00041057"/>
    </source>
</evidence>
<evidence type="ECO:0000256" key="13">
    <source>
        <dbReference type="ARBA" id="ARBA00022842"/>
    </source>
</evidence>
<feature type="binding site" evidence="25">
    <location>
        <position position="306"/>
    </location>
    <ligand>
        <name>Mg(2+)</name>
        <dbReference type="ChEBI" id="CHEBI:18420"/>
        <label>1</label>
    </ligand>
</feature>
<dbReference type="PANTHER" id="PTHR16222:SF24">
    <property type="entry name" value="ADP-RIBOSYLHYDROLASE ARH3"/>
    <property type="match status" value="1"/>
</dbReference>
<dbReference type="SUPFAM" id="SSF101478">
    <property type="entry name" value="ADP-ribosylglycohydrolase"/>
    <property type="match status" value="1"/>
</dbReference>
<evidence type="ECO:0000256" key="25">
    <source>
        <dbReference type="PIRSR" id="PIRSR605502-1"/>
    </source>
</evidence>
<evidence type="ECO:0000256" key="16">
    <source>
        <dbReference type="ARBA" id="ARBA00023242"/>
    </source>
</evidence>
<dbReference type="GO" id="GO:0006281">
    <property type="term" value="P:DNA repair"/>
    <property type="evidence" value="ECO:0007669"/>
    <property type="project" value="UniProtKB-KW"/>
</dbReference>
<dbReference type="PANTHER" id="PTHR16222">
    <property type="entry name" value="ADP-RIBOSYLGLYCOHYDROLASE"/>
    <property type="match status" value="1"/>
</dbReference>
<dbReference type="GO" id="GO:0140290">
    <property type="term" value="P:peptidyl-serine ADP-deribosylation"/>
    <property type="evidence" value="ECO:0007669"/>
    <property type="project" value="UniProtKB-ARBA"/>
</dbReference>
<keyword evidence="8" id="KW-0158">Chromosome</keyword>
<dbReference type="Proteomes" id="UP000515204">
    <property type="component" value="Unplaced"/>
</dbReference>
<keyword evidence="12" id="KW-0378">Hydrolase</keyword>
<dbReference type="KEGG" id="dqu:106749469"/>
<evidence type="ECO:0000256" key="15">
    <source>
        <dbReference type="ARBA" id="ARBA00023204"/>
    </source>
</evidence>
<evidence type="ECO:0000256" key="3">
    <source>
        <dbReference type="ARBA" id="ARBA00004305"/>
    </source>
</evidence>
<dbReference type="Gene3D" id="1.10.4080.10">
    <property type="entry name" value="ADP-ribosylation/Crystallin J1"/>
    <property type="match status" value="1"/>
</dbReference>
<dbReference type="GeneID" id="106749469"/>